<dbReference type="PANTHER" id="PTHR13355">
    <property type="entry name" value="GLUCOSAMINE 6-PHOSPHATE N-ACETYLTRANSFERASE"/>
    <property type="match status" value="1"/>
</dbReference>
<dbReference type="GO" id="GO:0004343">
    <property type="term" value="F:glucosamine 6-phosphate N-acetyltransferase activity"/>
    <property type="evidence" value="ECO:0007669"/>
    <property type="project" value="UniProtKB-UniRule"/>
</dbReference>
<evidence type="ECO:0000256" key="3">
    <source>
        <dbReference type="ARBA" id="ARBA00022679"/>
    </source>
</evidence>
<keyword evidence="9" id="KW-1185">Reference proteome</keyword>
<evidence type="ECO:0000256" key="4">
    <source>
        <dbReference type="ARBA" id="ARBA00023315"/>
    </source>
</evidence>
<dbReference type="OrthoDB" id="10039976at2759"/>
<dbReference type="EMBL" id="CAJVCH010220648">
    <property type="protein sequence ID" value="CAG7731874.1"/>
    <property type="molecule type" value="Genomic_DNA"/>
</dbReference>
<comment type="caution">
    <text evidence="8">The sequence shown here is derived from an EMBL/GenBank/DDBJ whole genome shotgun (WGS) entry which is preliminary data.</text>
</comment>
<accession>A0A8J2KA18</accession>
<dbReference type="AlphaFoldDB" id="A0A8J2KA18"/>
<evidence type="ECO:0000256" key="2">
    <source>
        <dbReference type="ARBA" id="ARBA00006048"/>
    </source>
</evidence>
<comment type="similarity">
    <text evidence="2 6">Belongs to the acetyltransferase family. GNA1 subfamily.</text>
</comment>
<evidence type="ECO:0000256" key="5">
    <source>
        <dbReference type="ARBA" id="ARBA00048964"/>
    </source>
</evidence>
<dbReference type="Proteomes" id="UP000708208">
    <property type="component" value="Unassembled WGS sequence"/>
</dbReference>
<dbReference type="EC" id="2.3.1.4" evidence="6"/>
<reference evidence="8" key="1">
    <citation type="submission" date="2021-06" db="EMBL/GenBank/DDBJ databases">
        <authorList>
            <person name="Hodson N. C."/>
            <person name="Mongue J. A."/>
            <person name="Jaron S. K."/>
        </authorList>
    </citation>
    <scope>NUCLEOTIDE SEQUENCE</scope>
</reference>
<evidence type="ECO:0000256" key="6">
    <source>
        <dbReference type="RuleBase" id="RU365086"/>
    </source>
</evidence>
<dbReference type="GO" id="GO:0006048">
    <property type="term" value="P:UDP-N-acetylglucosamine biosynthetic process"/>
    <property type="evidence" value="ECO:0007669"/>
    <property type="project" value="UniProtKB-UniRule"/>
</dbReference>
<dbReference type="InterPro" id="IPR000182">
    <property type="entry name" value="GNAT_dom"/>
</dbReference>
<dbReference type="FunFam" id="3.40.630.30:FF:000043">
    <property type="entry name" value="Glucosamine 6-phosphate N-acetyltransferase"/>
    <property type="match status" value="1"/>
</dbReference>
<comment type="catalytic activity">
    <reaction evidence="5 6">
        <text>D-glucosamine 6-phosphate + acetyl-CoA = N-acetyl-D-glucosamine 6-phosphate + CoA + H(+)</text>
        <dbReference type="Rhea" id="RHEA:10292"/>
        <dbReference type="ChEBI" id="CHEBI:15378"/>
        <dbReference type="ChEBI" id="CHEBI:57287"/>
        <dbReference type="ChEBI" id="CHEBI:57288"/>
        <dbReference type="ChEBI" id="CHEBI:57513"/>
        <dbReference type="ChEBI" id="CHEBI:58725"/>
        <dbReference type="EC" id="2.3.1.4"/>
    </reaction>
</comment>
<evidence type="ECO:0000256" key="1">
    <source>
        <dbReference type="ARBA" id="ARBA00004832"/>
    </source>
</evidence>
<keyword evidence="3 6" id="KW-0808">Transferase</keyword>
<evidence type="ECO:0000259" key="7">
    <source>
        <dbReference type="PROSITE" id="PS51186"/>
    </source>
</evidence>
<evidence type="ECO:0000313" key="9">
    <source>
        <dbReference type="Proteomes" id="UP000708208"/>
    </source>
</evidence>
<sequence length="200" mass="22860">MSEQPLRCSGAIRPEEENLYDRRILEEVKLEEWAKVVFDPTLSVDDPGEGLFIRPLRRSDYNKGFLQLLGQLTSVGDVTEDQFRETFKKMKSSPDTYFVTVIEDVNTGDVIGTTTLFIEQKFIRGCARRARIEDVVVNDKYRGKQLGKFLVIVLVLLAKSLGCYKISLDCRDTMIPFYESLGFSKEPQNGNFLKSQKKNA</sequence>
<proteinExistence type="inferred from homology"/>
<protein>
    <recommendedName>
        <fullName evidence="6">Glucosamine 6-phosphate N-acetyltransferase</fullName>
        <ecNumber evidence="6">2.3.1.4</ecNumber>
    </recommendedName>
</protein>
<name>A0A8J2KA18_9HEXA</name>
<dbReference type="PROSITE" id="PS51186">
    <property type="entry name" value="GNAT"/>
    <property type="match status" value="1"/>
</dbReference>
<feature type="domain" description="N-acetyltransferase" evidence="7">
    <location>
        <begin position="51"/>
        <end position="200"/>
    </location>
</feature>
<organism evidence="8 9">
    <name type="scientific">Allacma fusca</name>
    <dbReference type="NCBI Taxonomy" id="39272"/>
    <lineage>
        <taxon>Eukaryota</taxon>
        <taxon>Metazoa</taxon>
        <taxon>Ecdysozoa</taxon>
        <taxon>Arthropoda</taxon>
        <taxon>Hexapoda</taxon>
        <taxon>Collembola</taxon>
        <taxon>Symphypleona</taxon>
        <taxon>Sminthuridae</taxon>
        <taxon>Allacma</taxon>
    </lineage>
</organism>
<evidence type="ECO:0000313" key="8">
    <source>
        <dbReference type="EMBL" id="CAG7731874.1"/>
    </source>
</evidence>
<dbReference type="Pfam" id="PF00583">
    <property type="entry name" value="Acetyltransf_1"/>
    <property type="match status" value="1"/>
</dbReference>
<dbReference type="PANTHER" id="PTHR13355:SF11">
    <property type="entry name" value="GLUCOSAMINE 6-PHOSPHATE N-ACETYLTRANSFERASE"/>
    <property type="match status" value="1"/>
</dbReference>
<keyword evidence="4 6" id="KW-0012">Acyltransferase</keyword>
<gene>
    <name evidence="8" type="ORF">AFUS01_LOCUS20433</name>
</gene>
<dbReference type="CDD" id="cd04301">
    <property type="entry name" value="NAT_SF"/>
    <property type="match status" value="1"/>
</dbReference>
<dbReference type="InterPro" id="IPR039143">
    <property type="entry name" value="GNPNAT1-like"/>
</dbReference>
<comment type="pathway">
    <text evidence="1 6">Nucleotide-sugar biosynthesis; UDP-N-acetyl-alpha-D-glucosamine biosynthesis; N-acetyl-alpha-D-glucosamine 1-phosphate from alpha-D-glucosamine 6-phosphate (route I): step 1/2.</text>
</comment>